<keyword evidence="1" id="KW-0812">Transmembrane</keyword>
<gene>
    <name evidence="2" type="ordered locus">Pcryo_1250</name>
</gene>
<protein>
    <recommendedName>
        <fullName evidence="4">HupE / UreJ protein</fullName>
    </recommendedName>
</protein>
<feature type="transmembrane region" description="Helical" evidence="1">
    <location>
        <begin position="73"/>
        <end position="91"/>
    </location>
</feature>
<proteinExistence type="predicted"/>
<keyword evidence="3" id="KW-1185">Reference proteome</keyword>
<dbReference type="HOGENOM" id="CLU_2370722_0_0_6"/>
<dbReference type="RefSeq" id="WP_011513583.1">
    <property type="nucleotide sequence ID" value="NC_007969.1"/>
</dbReference>
<dbReference type="AlphaFoldDB" id="Q1QBC2"/>
<dbReference type="eggNOG" id="COG2370">
    <property type="taxonomic scope" value="Bacteria"/>
</dbReference>
<dbReference type="EMBL" id="CP000323">
    <property type="protein sequence ID" value="ABE75031.1"/>
    <property type="molecule type" value="Genomic_DNA"/>
</dbReference>
<sequence>MLRVRAVYLAFVFGLIHGFGFANVLVDLPLATSERVLALLSFNVGIELGQLVFIAIVFPIALLLRHTRFYKSVIFYAGSFVSIAIALWWFFERIT</sequence>
<evidence type="ECO:0008006" key="4">
    <source>
        <dbReference type="Google" id="ProtNLM"/>
    </source>
</evidence>
<evidence type="ECO:0000313" key="2">
    <source>
        <dbReference type="EMBL" id="ABE75031.1"/>
    </source>
</evidence>
<feature type="transmembrane region" description="Helical" evidence="1">
    <location>
        <begin position="38"/>
        <end position="64"/>
    </location>
</feature>
<keyword evidence="1" id="KW-1133">Transmembrane helix</keyword>
<accession>Q1QBC2</accession>
<reference evidence="2" key="1">
    <citation type="submission" date="2006-03" db="EMBL/GenBank/DDBJ databases">
        <title>Complete sequence of chromosome of Psychrobacter cryohalolentis K5.</title>
        <authorList>
            <consortium name="US DOE Joint Genome Institute"/>
            <person name="Copeland A."/>
            <person name="Lucas S."/>
            <person name="Lapidus A."/>
            <person name="Barry K."/>
            <person name="Detter J.C."/>
            <person name="Glavina del Rio T."/>
            <person name="Hammon N."/>
            <person name="Israni S."/>
            <person name="Dalin E."/>
            <person name="Tice H."/>
            <person name="Pitluck S."/>
            <person name="Brettin T."/>
            <person name="Bruce D."/>
            <person name="Han C."/>
            <person name="Tapia R."/>
            <person name="Sims D.R."/>
            <person name="Gilna P."/>
            <person name="Schmutz J."/>
            <person name="Larimer F."/>
            <person name="Land M."/>
            <person name="Hauser L."/>
            <person name="Kyrpides N."/>
            <person name="Kim E."/>
            <person name="Richardson P."/>
        </authorList>
    </citation>
    <scope>NUCLEOTIDE SEQUENCE</scope>
    <source>
        <strain evidence="2">K5</strain>
    </source>
</reference>
<dbReference type="Pfam" id="PF13795">
    <property type="entry name" value="HupE_UreJ_2"/>
    <property type="match status" value="1"/>
</dbReference>
<feature type="transmembrane region" description="Helical" evidence="1">
    <location>
        <begin position="7"/>
        <end position="26"/>
    </location>
</feature>
<organism evidence="2 3">
    <name type="scientific">Psychrobacter cryohalolentis (strain ATCC BAA-1226 / DSM 17306 / VKM B-2378 / K5)</name>
    <dbReference type="NCBI Taxonomy" id="335284"/>
    <lineage>
        <taxon>Bacteria</taxon>
        <taxon>Pseudomonadati</taxon>
        <taxon>Pseudomonadota</taxon>
        <taxon>Gammaproteobacteria</taxon>
        <taxon>Moraxellales</taxon>
        <taxon>Moraxellaceae</taxon>
        <taxon>Psychrobacter</taxon>
    </lineage>
</organism>
<dbReference type="InterPro" id="IPR032809">
    <property type="entry name" value="Put_HupE_UreJ"/>
</dbReference>
<dbReference type="Proteomes" id="UP000002425">
    <property type="component" value="Chromosome"/>
</dbReference>
<keyword evidence="1" id="KW-0472">Membrane</keyword>
<name>Q1QBC2_PSYCK</name>
<dbReference type="STRING" id="335284.Pcryo_1250"/>
<dbReference type="KEGG" id="pcr:Pcryo_1250"/>
<evidence type="ECO:0000256" key="1">
    <source>
        <dbReference type="SAM" id="Phobius"/>
    </source>
</evidence>
<evidence type="ECO:0000313" key="3">
    <source>
        <dbReference type="Proteomes" id="UP000002425"/>
    </source>
</evidence>